<accession>A0AAN7B328</accession>
<gene>
    <name evidence="3" type="ORF">QBC37DRAFT_405561</name>
</gene>
<dbReference type="Pfam" id="PF13391">
    <property type="entry name" value="HNH_2"/>
    <property type="match status" value="1"/>
</dbReference>
<feature type="domain" description="HNH nuclease" evidence="2">
    <location>
        <begin position="165"/>
        <end position="247"/>
    </location>
</feature>
<feature type="region of interest" description="Disordered" evidence="1">
    <location>
        <begin position="407"/>
        <end position="433"/>
    </location>
</feature>
<reference evidence="3" key="2">
    <citation type="submission" date="2023-05" db="EMBL/GenBank/DDBJ databases">
        <authorList>
            <consortium name="Lawrence Berkeley National Laboratory"/>
            <person name="Steindorff A."/>
            <person name="Hensen N."/>
            <person name="Bonometti L."/>
            <person name="Westerberg I."/>
            <person name="Brannstrom I.O."/>
            <person name="Guillou S."/>
            <person name="Cros-Aarteil S."/>
            <person name="Calhoun S."/>
            <person name="Haridas S."/>
            <person name="Kuo A."/>
            <person name="Mondo S."/>
            <person name="Pangilinan J."/>
            <person name="Riley R."/>
            <person name="Labutti K."/>
            <person name="Andreopoulos B."/>
            <person name="Lipzen A."/>
            <person name="Chen C."/>
            <person name="Yanf M."/>
            <person name="Daum C."/>
            <person name="Ng V."/>
            <person name="Clum A."/>
            <person name="Ohm R."/>
            <person name="Martin F."/>
            <person name="Silar P."/>
            <person name="Natvig D."/>
            <person name="Lalanne C."/>
            <person name="Gautier V."/>
            <person name="Ament-Velasquez S.L."/>
            <person name="Kruys A."/>
            <person name="Hutchinson M.I."/>
            <person name="Powell A.J."/>
            <person name="Barry K."/>
            <person name="Miller A.N."/>
            <person name="Grigoriev I.V."/>
            <person name="Debuchy R."/>
            <person name="Gladieux P."/>
            <person name="Thoren M.H."/>
            <person name="Johannesson H."/>
        </authorList>
    </citation>
    <scope>NUCLEOTIDE SEQUENCE</scope>
    <source>
        <strain evidence="3">PSN293</strain>
    </source>
</reference>
<feature type="compositionally biased region" description="Basic and acidic residues" evidence="1">
    <location>
        <begin position="142"/>
        <end position="153"/>
    </location>
</feature>
<evidence type="ECO:0000256" key="1">
    <source>
        <dbReference type="SAM" id="MobiDB-lite"/>
    </source>
</evidence>
<evidence type="ECO:0000259" key="2">
    <source>
        <dbReference type="Pfam" id="PF13391"/>
    </source>
</evidence>
<evidence type="ECO:0000313" key="3">
    <source>
        <dbReference type="EMBL" id="KAK4208147.1"/>
    </source>
</evidence>
<name>A0AAN7B328_9PEZI</name>
<feature type="region of interest" description="Disordered" evidence="1">
    <location>
        <begin position="128"/>
        <end position="153"/>
    </location>
</feature>
<sequence length="433" mass="49932">MSSKENWVQDQISKLKDFAARESSTPEVLAKLEALLDDAPSFVEPTEVLPIHEAEERIRLGRKIFKTKTKKSEWTVFDVSVLMFLPMETLKEWETHRRPFLNIDIFFKTARFARKFLMMSEQGLADLTSNRKRTAPESEASGPDKKKDRSEKEKLKTYVRDGGQCVLLHTADPDSAHIMPYSLNHTKSNWNNLKDNIGSIFSAWWPSQDDEDDSLLTDSIACSDRVWNQICLNQQLHTWWRYGYWCFRCLGFSADDRGDFIQLQFLWGKRQGNQAERWDRKIDLNKYEDGRPDEAIDFIKNWYSRPEYGAKAQNQDPDEAEFVIINNWYTRPESGAKVETQNPDEAELVMMDSANGHPLVSGQTLKIYMPAKECAKMKLVIDLQFALIQICNMAGAAGSPDFFLDEDMSYYSDTDSDQDSDTDSDMDSDSDSD</sequence>
<evidence type="ECO:0000313" key="4">
    <source>
        <dbReference type="Proteomes" id="UP001301769"/>
    </source>
</evidence>
<reference evidence="3" key="1">
    <citation type="journal article" date="2023" name="Mol. Phylogenet. Evol.">
        <title>Genome-scale phylogeny and comparative genomics of the fungal order Sordariales.</title>
        <authorList>
            <person name="Hensen N."/>
            <person name="Bonometti L."/>
            <person name="Westerberg I."/>
            <person name="Brannstrom I.O."/>
            <person name="Guillou S."/>
            <person name="Cros-Aarteil S."/>
            <person name="Calhoun S."/>
            <person name="Haridas S."/>
            <person name="Kuo A."/>
            <person name="Mondo S."/>
            <person name="Pangilinan J."/>
            <person name="Riley R."/>
            <person name="LaButti K."/>
            <person name="Andreopoulos B."/>
            <person name="Lipzen A."/>
            <person name="Chen C."/>
            <person name="Yan M."/>
            <person name="Daum C."/>
            <person name="Ng V."/>
            <person name="Clum A."/>
            <person name="Steindorff A."/>
            <person name="Ohm R.A."/>
            <person name="Martin F."/>
            <person name="Silar P."/>
            <person name="Natvig D.O."/>
            <person name="Lalanne C."/>
            <person name="Gautier V."/>
            <person name="Ament-Velasquez S.L."/>
            <person name="Kruys A."/>
            <person name="Hutchinson M.I."/>
            <person name="Powell A.J."/>
            <person name="Barry K."/>
            <person name="Miller A.N."/>
            <person name="Grigoriev I.V."/>
            <person name="Debuchy R."/>
            <person name="Gladieux P."/>
            <person name="Hiltunen Thoren M."/>
            <person name="Johannesson H."/>
        </authorList>
    </citation>
    <scope>NUCLEOTIDE SEQUENCE</scope>
    <source>
        <strain evidence="3">PSN293</strain>
    </source>
</reference>
<proteinExistence type="predicted"/>
<comment type="caution">
    <text evidence="3">The sequence shown here is derived from an EMBL/GenBank/DDBJ whole genome shotgun (WGS) entry which is preliminary data.</text>
</comment>
<dbReference type="InterPro" id="IPR003615">
    <property type="entry name" value="HNH_nuc"/>
</dbReference>
<dbReference type="EMBL" id="MU858256">
    <property type="protein sequence ID" value="KAK4208147.1"/>
    <property type="molecule type" value="Genomic_DNA"/>
</dbReference>
<protein>
    <recommendedName>
        <fullName evidence="2">HNH nuclease domain-containing protein</fullName>
    </recommendedName>
</protein>
<keyword evidence="4" id="KW-1185">Reference proteome</keyword>
<dbReference type="AlphaFoldDB" id="A0AAN7B328"/>
<organism evidence="3 4">
    <name type="scientific">Rhypophila decipiens</name>
    <dbReference type="NCBI Taxonomy" id="261697"/>
    <lineage>
        <taxon>Eukaryota</taxon>
        <taxon>Fungi</taxon>
        <taxon>Dikarya</taxon>
        <taxon>Ascomycota</taxon>
        <taxon>Pezizomycotina</taxon>
        <taxon>Sordariomycetes</taxon>
        <taxon>Sordariomycetidae</taxon>
        <taxon>Sordariales</taxon>
        <taxon>Naviculisporaceae</taxon>
        <taxon>Rhypophila</taxon>
    </lineage>
</organism>
<dbReference type="Proteomes" id="UP001301769">
    <property type="component" value="Unassembled WGS sequence"/>
</dbReference>